<sequence length="70" mass="7694">MESKPKNSERRGITAEWSCLTELPREPSAVPGCPTCLSHSVARENARSTGDYSAVSDSNVRLREHQAEAH</sequence>
<dbReference type="EMBL" id="BAAAUF010000064">
    <property type="protein sequence ID" value="GAA3068946.1"/>
    <property type="molecule type" value="Genomic_DNA"/>
</dbReference>
<feature type="compositionally biased region" description="Polar residues" evidence="1">
    <location>
        <begin position="47"/>
        <end position="59"/>
    </location>
</feature>
<name>A0ABP6LZJ8_9ACTN</name>
<dbReference type="Proteomes" id="UP001501532">
    <property type="component" value="Unassembled WGS sequence"/>
</dbReference>
<proteinExistence type="predicted"/>
<keyword evidence="3" id="KW-1185">Reference proteome</keyword>
<gene>
    <name evidence="2" type="ORF">GCM10010448_60200</name>
</gene>
<evidence type="ECO:0000313" key="2">
    <source>
        <dbReference type="EMBL" id="GAA3068946.1"/>
    </source>
</evidence>
<reference evidence="3" key="1">
    <citation type="journal article" date="2019" name="Int. J. Syst. Evol. Microbiol.">
        <title>The Global Catalogue of Microorganisms (GCM) 10K type strain sequencing project: providing services to taxonomists for standard genome sequencing and annotation.</title>
        <authorList>
            <consortium name="The Broad Institute Genomics Platform"/>
            <consortium name="The Broad Institute Genome Sequencing Center for Infectious Disease"/>
            <person name="Wu L."/>
            <person name="Ma J."/>
        </authorList>
    </citation>
    <scope>NUCLEOTIDE SEQUENCE [LARGE SCALE GENOMIC DNA]</scope>
    <source>
        <strain evidence="3">JCM 9091</strain>
    </source>
</reference>
<organism evidence="2 3">
    <name type="scientific">Streptomyces glomeratus</name>
    <dbReference type="NCBI Taxonomy" id="284452"/>
    <lineage>
        <taxon>Bacteria</taxon>
        <taxon>Bacillati</taxon>
        <taxon>Actinomycetota</taxon>
        <taxon>Actinomycetes</taxon>
        <taxon>Kitasatosporales</taxon>
        <taxon>Streptomycetaceae</taxon>
        <taxon>Streptomyces</taxon>
    </lineage>
</organism>
<feature type="region of interest" description="Disordered" evidence="1">
    <location>
        <begin position="45"/>
        <end position="70"/>
    </location>
</feature>
<comment type="caution">
    <text evidence="2">The sequence shown here is derived from an EMBL/GenBank/DDBJ whole genome shotgun (WGS) entry which is preliminary data.</text>
</comment>
<accession>A0ABP6LZJ8</accession>
<feature type="compositionally biased region" description="Basic and acidic residues" evidence="1">
    <location>
        <begin position="60"/>
        <end position="70"/>
    </location>
</feature>
<protein>
    <recommendedName>
        <fullName evidence="4">PRL2-8</fullName>
    </recommendedName>
</protein>
<evidence type="ECO:0008006" key="4">
    <source>
        <dbReference type="Google" id="ProtNLM"/>
    </source>
</evidence>
<evidence type="ECO:0000256" key="1">
    <source>
        <dbReference type="SAM" id="MobiDB-lite"/>
    </source>
</evidence>
<evidence type="ECO:0000313" key="3">
    <source>
        <dbReference type="Proteomes" id="UP001501532"/>
    </source>
</evidence>